<dbReference type="Proteomes" id="UP001216907">
    <property type="component" value="Unassembled WGS sequence"/>
</dbReference>
<organism evidence="4 5">
    <name type="scientific">Paludisphaera mucosa</name>
    <dbReference type="NCBI Taxonomy" id="3030827"/>
    <lineage>
        <taxon>Bacteria</taxon>
        <taxon>Pseudomonadati</taxon>
        <taxon>Planctomycetota</taxon>
        <taxon>Planctomycetia</taxon>
        <taxon>Isosphaerales</taxon>
        <taxon>Isosphaeraceae</taxon>
        <taxon>Paludisphaera</taxon>
    </lineage>
</organism>
<keyword evidence="5" id="KW-1185">Reference proteome</keyword>
<dbReference type="PANTHER" id="PTHR30576:SF23">
    <property type="entry name" value="GLUCOSYLTRANSFERASE"/>
    <property type="match status" value="1"/>
</dbReference>
<feature type="transmembrane region" description="Helical" evidence="2">
    <location>
        <begin position="40"/>
        <end position="60"/>
    </location>
</feature>
<dbReference type="RefSeq" id="WP_277864445.1">
    <property type="nucleotide sequence ID" value="NZ_JARRAG010000003.1"/>
</dbReference>
<dbReference type="PANTHER" id="PTHR30576">
    <property type="entry name" value="COLANIC BIOSYNTHESIS UDP-GLUCOSE LIPID CARRIER TRANSFERASE"/>
    <property type="match status" value="1"/>
</dbReference>
<name>A0ABT6FKL8_9BACT</name>
<protein>
    <submittedName>
        <fullName evidence="4">Sugar transferase</fullName>
        <ecNumber evidence="4">2.7.8.-</ecNumber>
    </submittedName>
</protein>
<keyword evidence="2" id="KW-1133">Transmembrane helix</keyword>
<dbReference type="Pfam" id="PF02397">
    <property type="entry name" value="Bac_transf"/>
    <property type="match status" value="1"/>
</dbReference>
<feature type="domain" description="Bacterial sugar transferase" evidence="3">
    <location>
        <begin position="32"/>
        <end position="224"/>
    </location>
</feature>
<dbReference type="EMBL" id="JARRAG010000003">
    <property type="protein sequence ID" value="MDG3008118.1"/>
    <property type="molecule type" value="Genomic_DNA"/>
</dbReference>
<reference evidence="4 5" key="1">
    <citation type="submission" date="2023-03" db="EMBL/GenBank/DDBJ databases">
        <title>Paludisphaera mucosa sp. nov. a novel planctomycete from northern fen.</title>
        <authorList>
            <person name="Ivanova A."/>
        </authorList>
    </citation>
    <scope>NUCLEOTIDE SEQUENCE [LARGE SCALE GENOMIC DNA]</scope>
    <source>
        <strain evidence="4 5">Pla2</strain>
    </source>
</reference>
<evidence type="ECO:0000313" key="5">
    <source>
        <dbReference type="Proteomes" id="UP001216907"/>
    </source>
</evidence>
<evidence type="ECO:0000256" key="2">
    <source>
        <dbReference type="SAM" id="Phobius"/>
    </source>
</evidence>
<evidence type="ECO:0000313" key="4">
    <source>
        <dbReference type="EMBL" id="MDG3008118.1"/>
    </source>
</evidence>
<accession>A0ABT6FKL8</accession>
<evidence type="ECO:0000259" key="3">
    <source>
        <dbReference type="Pfam" id="PF02397"/>
    </source>
</evidence>
<keyword evidence="4" id="KW-0808">Transferase</keyword>
<dbReference type="EC" id="2.7.8.-" evidence="4"/>
<keyword evidence="2" id="KW-0472">Membrane</keyword>
<dbReference type="GO" id="GO:0016740">
    <property type="term" value="F:transferase activity"/>
    <property type="evidence" value="ECO:0007669"/>
    <property type="project" value="UniProtKB-KW"/>
</dbReference>
<evidence type="ECO:0000256" key="1">
    <source>
        <dbReference type="ARBA" id="ARBA00006464"/>
    </source>
</evidence>
<dbReference type="InterPro" id="IPR003362">
    <property type="entry name" value="Bact_transf"/>
</dbReference>
<keyword evidence="2" id="KW-0812">Transmembrane</keyword>
<sequence length="230" mass="25896">MIPQQDELQLPALLSLQSNWPSYAEAARSHAKRAIDFSGALVGLLLLAPVMLAVALLIRFDSPGPIFFRQLRRGHRGRLFWVIKFRTMQADAEQKLDELEGRNESAGGVLFKIKNDPRVTPLGRFLRKSSLDELPQLINILRGEMSVVGPRPLQLRDSEMLQSLDREGYRRRLQVMPGLTGPWQVGGRSAVDYSRMVELDVEYANNWSIFGDLVIIVRTFIAVIVGRGAC</sequence>
<proteinExistence type="inferred from homology"/>
<comment type="similarity">
    <text evidence="1">Belongs to the bacterial sugar transferase family.</text>
</comment>
<gene>
    <name evidence="4" type="ORF">PZE19_30500</name>
</gene>
<comment type="caution">
    <text evidence="4">The sequence shown here is derived from an EMBL/GenBank/DDBJ whole genome shotgun (WGS) entry which is preliminary data.</text>
</comment>